<accession>S8C7R7</accession>
<organism evidence="2 3">
    <name type="scientific">Genlisea aurea</name>
    <dbReference type="NCBI Taxonomy" id="192259"/>
    <lineage>
        <taxon>Eukaryota</taxon>
        <taxon>Viridiplantae</taxon>
        <taxon>Streptophyta</taxon>
        <taxon>Embryophyta</taxon>
        <taxon>Tracheophyta</taxon>
        <taxon>Spermatophyta</taxon>
        <taxon>Magnoliopsida</taxon>
        <taxon>eudicotyledons</taxon>
        <taxon>Gunneridae</taxon>
        <taxon>Pentapetalae</taxon>
        <taxon>asterids</taxon>
        <taxon>lamiids</taxon>
        <taxon>Lamiales</taxon>
        <taxon>Lentibulariaceae</taxon>
        <taxon>Genlisea</taxon>
    </lineage>
</organism>
<keyword evidence="1" id="KW-0175">Coiled coil</keyword>
<dbReference type="AlphaFoldDB" id="S8C7R7"/>
<keyword evidence="3" id="KW-1185">Reference proteome</keyword>
<comment type="caution">
    <text evidence="2">The sequence shown here is derived from an EMBL/GenBank/DDBJ whole genome shotgun (WGS) entry which is preliminary data.</text>
</comment>
<evidence type="ECO:0000256" key="1">
    <source>
        <dbReference type="SAM" id="Coils"/>
    </source>
</evidence>
<reference evidence="2 3" key="1">
    <citation type="journal article" date="2013" name="BMC Genomics">
        <title>The miniature genome of a carnivorous plant Genlisea aurea contains a low number of genes and short non-coding sequences.</title>
        <authorList>
            <person name="Leushkin E.V."/>
            <person name="Sutormin R.A."/>
            <person name="Nabieva E.R."/>
            <person name="Penin A.A."/>
            <person name="Kondrashov A.S."/>
            <person name="Logacheva M.D."/>
        </authorList>
    </citation>
    <scope>NUCLEOTIDE SEQUENCE [LARGE SCALE GENOMIC DNA]</scope>
</reference>
<feature type="non-terminal residue" evidence="2">
    <location>
        <position position="178"/>
    </location>
</feature>
<feature type="non-terminal residue" evidence="2">
    <location>
        <position position="1"/>
    </location>
</feature>
<sequence length="178" mass="20866">QSVANLQKLLQNLELKYKQKEADHTLMIAEVRKIQIELEKTQKERNEAKTDSDIMRKQINKLQEDNKQAIAKASKDNEDIRNQLDNMTKMWGDQCAQNNQMEDKMADRDKIMDEFKLQLQLANDKVAKLIEDSKRAGQEASKHIIEKQLIETKLQQKEKETQDILTAMKLQQDEIDEL</sequence>
<name>S8C7R7_9LAMI</name>
<evidence type="ECO:0000313" key="2">
    <source>
        <dbReference type="EMBL" id="EPS62834.1"/>
    </source>
</evidence>
<dbReference type="EMBL" id="AUSU01005860">
    <property type="protein sequence ID" value="EPS62834.1"/>
    <property type="molecule type" value="Genomic_DNA"/>
</dbReference>
<dbReference type="Proteomes" id="UP000015453">
    <property type="component" value="Unassembled WGS sequence"/>
</dbReference>
<gene>
    <name evidence="2" type="ORF">M569_11955</name>
</gene>
<protein>
    <submittedName>
        <fullName evidence="2">Uncharacterized protein</fullName>
    </submittedName>
</protein>
<feature type="coiled-coil region" evidence="1">
    <location>
        <begin position="3"/>
        <end position="132"/>
    </location>
</feature>
<evidence type="ECO:0000313" key="3">
    <source>
        <dbReference type="Proteomes" id="UP000015453"/>
    </source>
</evidence>
<proteinExistence type="predicted"/>